<dbReference type="Pfam" id="PF00561">
    <property type="entry name" value="Abhydrolase_1"/>
    <property type="match status" value="1"/>
</dbReference>
<reference evidence="3" key="1">
    <citation type="submission" date="2020-02" db="EMBL/GenBank/DDBJ databases">
        <authorList>
            <person name="Meier V. D."/>
        </authorList>
    </citation>
    <scope>NUCLEOTIDE SEQUENCE</scope>
    <source>
        <strain evidence="3">AVDCRST_MAG59</strain>
    </source>
</reference>
<dbReference type="SUPFAM" id="SSF53474">
    <property type="entry name" value="alpha/beta-Hydrolases"/>
    <property type="match status" value="1"/>
</dbReference>
<protein>
    <recommendedName>
        <fullName evidence="4">AB hydrolase-1 domain-containing protein</fullName>
    </recommendedName>
</protein>
<feature type="domain" description="SnoaL-like" evidence="2">
    <location>
        <begin position="314"/>
        <end position="392"/>
    </location>
</feature>
<dbReference type="SUPFAM" id="SSF54427">
    <property type="entry name" value="NTF2-like"/>
    <property type="match status" value="1"/>
</dbReference>
<sequence length="426" mass="45697">MAWLPTIERGGEVGFVAGEARVNGIRLAYRLWPGPDMPSHPPVVLLHGLLQTGEGMAHLAAHLARRGPVLVPDLRGRGRSDQPADGYDPGTMADDVAALLDVLAIERPVAIGRLHGGLVAYHLAARHPRQVRGLVLGDTAPEVSAGRAERERAVVRRLPARFASLADAQEFYERVLGLSPARARHDIPSDLVEVEEGGFGWRHNIDLIARIEDAAAPRSDWATLALVSCPTLLLRGQRGEVPAEMAGRFCQTIDGCQVQTVLGARHDVFLGPGAEQAFGAIELFLMRLVDEATMPPPLPLPIVDGQPEALLDPVERMVAAINGRDDAAVASLFAESGRIRQYLATGAMREGGPDLAQEAFWQLLDAYPDAVVEARDTVITQDRAAALLTVRIVGQADDALLLPIFIDIAGNRIVSLTVIGFRPGSG</sequence>
<evidence type="ECO:0008006" key="4">
    <source>
        <dbReference type="Google" id="ProtNLM"/>
    </source>
</evidence>
<evidence type="ECO:0000313" key="3">
    <source>
        <dbReference type="EMBL" id="CAA9536269.1"/>
    </source>
</evidence>
<proteinExistence type="predicted"/>
<dbReference type="PANTHER" id="PTHR43194">
    <property type="entry name" value="HYDROLASE ALPHA/BETA FOLD FAMILY"/>
    <property type="match status" value="1"/>
</dbReference>
<organism evidence="3">
    <name type="scientific">uncultured Thermomicrobiales bacterium</name>
    <dbReference type="NCBI Taxonomy" id="1645740"/>
    <lineage>
        <taxon>Bacteria</taxon>
        <taxon>Pseudomonadati</taxon>
        <taxon>Thermomicrobiota</taxon>
        <taxon>Thermomicrobia</taxon>
        <taxon>Thermomicrobiales</taxon>
        <taxon>environmental samples</taxon>
    </lineage>
</organism>
<dbReference type="AlphaFoldDB" id="A0A6J4TZQ3"/>
<dbReference type="Gene3D" id="3.40.50.1820">
    <property type="entry name" value="alpha/beta hydrolase"/>
    <property type="match status" value="1"/>
</dbReference>
<dbReference type="Gene3D" id="3.10.450.50">
    <property type="match status" value="1"/>
</dbReference>
<dbReference type="InterPro" id="IPR000073">
    <property type="entry name" value="AB_hydrolase_1"/>
</dbReference>
<dbReference type="InterPro" id="IPR037401">
    <property type="entry name" value="SnoaL-like"/>
</dbReference>
<gene>
    <name evidence="3" type="ORF">AVDCRST_MAG59-284</name>
</gene>
<dbReference type="PANTHER" id="PTHR43194:SF2">
    <property type="entry name" value="PEROXISOMAL MEMBRANE PROTEIN LPX1"/>
    <property type="match status" value="1"/>
</dbReference>
<dbReference type="InterPro" id="IPR050228">
    <property type="entry name" value="Carboxylesterase_BioH"/>
</dbReference>
<dbReference type="Pfam" id="PF12680">
    <property type="entry name" value="SnoaL_2"/>
    <property type="match status" value="1"/>
</dbReference>
<accession>A0A6J4TZQ3</accession>
<dbReference type="InterPro" id="IPR032710">
    <property type="entry name" value="NTF2-like_dom_sf"/>
</dbReference>
<dbReference type="InterPro" id="IPR029058">
    <property type="entry name" value="AB_hydrolase_fold"/>
</dbReference>
<evidence type="ECO:0000259" key="2">
    <source>
        <dbReference type="Pfam" id="PF12680"/>
    </source>
</evidence>
<evidence type="ECO:0000259" key="1">
    <source>
        <dbReference type="Pfam" id="PF00561"/>
    </source>
</evidence>
<dbReference type="EMBL" id="CADCWF010000014">
    <property type="protein sequence ID" value="CAA9536269.1"/>
    <property type="molecule type" value="Genomic_DNA"/>
</dbReference>
<name>A0A6J4TZQ3_9BACT</name>
<feature type="domain" description="AB hydrolase-1" evidence="1">
    <location>
        <begin position="41"/>
        <end position="145"/>
    </location>
</feature>